<dbReference type="InterPro" id="IPR013106">
    <property type="entry name" value="Ig_V-set"/>
</dbReference>
<evidence type="ECO:0000313" key="7">
    <source>
        <dbReference type="EMBL" id="KAL1280603.1"/>
    </source>
</evidence>
<dbReference type="Gene3D" id="2.60.40.10">
    <property type="entry name" value="Immunoglobulins"/>
    <property type="match status" value="2"/>
</dbReference>
<keyword evidence="2" id="KW-0391">Immunity</keyword>
<comment type="caution">
    <text evidence="7">The sequence shown here is derived from an EMBL/GenBank/DDBJ whole genome shotgun (WGS) entry which is preliminary data.</text>
</comment>
<dbReference type="Proteomes" id="UP001558613">
    <property type="component" value="Unassembled WGS sequence"/>
</dbReference>
<evidence type="ECO:0000256" key="4">
    <source>
        <dbReference type="ARBA" id="ARBA00023319"/>
    </source>
</evidence>
<dbReference type="PANTHER" id="PTHR19367">
    <property type="entry name" value="T-CELL RECEPTOR ALPHA CHAIN V REGION"/>
    <property type="match status" value="1"/>
</dbReference>
<evidence type="ECO:0000256" key="2">
    <source>
        <dbReference type="ARBA" id="ARBA00023130"/>
    </source>
</evidence>
<feature type="signal peptide" evidence="5">
    <location>
        <begin position="1"/>
        <end position="20"/>
    </location>
</feature>
<dbReference type="Pfam" id="PF07686">
    <property type="entry name" value="V-set"/>
    <property type="match status" value="1"/>
</dbReference>
<keyword evidence="2" id="KW-1064">Adaptive immunity</keyword>
<reference evidence="7 8" key="1">
    <citation type="submission" date="2023-09" db="EMBL/GenBank/DDBJ databases">
        <authorList>
            <person name="Wang M."/>
        </authorList>
    </citation>
    <scope>NUCLEOTIDE SEQUENCE [LARGE SCALE GENOMIC DNA]</scope>
    <source>
        <strain evidence="7">GT-2023</strain>
        <tissue evidence="7">Liver</tissue>
    </source>
</reference>
<evidence type="ECO:0000313" key="8">
    <source>
        <dbReference type="Proteomes" id="UP001558613"/>
    </source>
</evidence>
<evidence type="ECO:0000256" key="3">
    <source>
        <dbReference type="ARBA" id="ARBA00023170"/>
    </source>
</evidence>
<dbReference type="InterPro" id="IPR036179">
    <property type="entry name" value="Ig-like_dom_sf"/>
</dbReference>
<dbReference type="InterPro" id="IPR051287">
    <property type="entry name" value="TCR_variable_region"/>
</dbReference>
<keyword evidence="1 5" id="KW-0732">Signal</keyword>
<feature type="chain" id="PRO_5046421042" description="Immunoglobulin V-set domain-containing protein" evidence="5">
    <location>
        <begin position="21"/>
        <end position="202"/>
    </location>
</feature>
<protein>
    <recommendedName>
        <fullName evidence="6">Immunoglobulin V-set domain-containing protein</fullName>
    </recommendedName>
</protein>
<gene>
    <name evidence="7" type="ORF">QQF64_015203</name>
</gene>
<keyword evidence="8" id="KW-1185">Reference proteome</keyword>
<dbReference type="EMBL" id="JAYMGO010000002">
    <property type="protein sequence ID" value="KAL1280603.1"/>
    <property type="molecule type" value="Genomic_DNA"/>
</dbReference>
<evidence type="ECO:0000259" key="6">
    <source>
        <dbReference type="SMART" id="SM00406"/>
    </source>
</evidence>
<dbReference type="SUPFAM" id="SSF48726">
    <property type="entry name" value="Immunoglobulin"/>
    <property type="match status" value="2"/>
</dbReference>
<keyword evidence="3" id="KW-0675">Receptor</keyword>
<name>A0ABR3NUA9_9TELE</name>
<evidence type="ECO:0000256" key="5">
    <source>
        <dbReference type="SAM" id="SignalP"/>
    </source>
</evidence>
<dbReference type="SMART" id="SM00406">
    <property type="entry name" value="IGv"/>
    <property type="match status" value="1"/>
</dbReference>
<organism evidence="7 8">
    <name type="scientific">Cirrhinus molitorella</name>
    <name type="common">mud carp</name>
    <dbReference type="NCBI Taxonomy" id="172907"/>
    <lineage>
        <taxon>Eukaryota</taxon>
        <taxon>Metazoa</taxon>
        <taxon>Chordata</taxon>
        <taxon>Craniata</taxon>
        <taxon>Vertebrata</taxon>
        <taxon>Euteleostomi</taxon>
        <taxon>Actinopterygii</taxon>
        <taxon>Neopterygii</taxon>
        <taxon>Teleostei</taxon>
        <taxon>Ostariophysi</taxon>
        <taxon>Cypriniformes</taxon>
        <taxon>Cyprinidae</taxon>
        <taxon>Labeoninae</taxon>
        <taxon>Labeonini</taxon>
        <taxon>Cirrhinus</taxon>
    </lineage>
</organism>
<sequence>MFRWTLISLCFIAHYDVSAGQDRVEQYSGEMTASERDDVIRANDFPKYMLRRSKYGAPDNDAQFQERFDSEVSSDSVPLTIKNLRVSDSAVYYCALSYSSAYTNTLHWYRQYPGSAPEFIVLISDGAKDAQESYVDSRFTTKLTKVNKENYVDLEISSASISDSALYYCALEPTHIIMCAGGKTELNSLQVKCLQMKELKLF</sequence>
<accession>A0ABR3NUA9</accession>
<keyword evidence="4" id="KW-0393">Immunoglobulin domain</keyword>
<proteinExistence type="predicted"/>
<dbReference type="InterPro" id="IPR013783">
    <property type="entry name" value="Ig-like_fold"/>
</dbReference>
<evidence type="ECO:0000256" key="1">
    <source>
        <dbReference type="ARBA" id="ARBA00022729"/>
    </source>
</evidence>
<feature type="domain" description="Immunoglobulin V-set" evidence="6">
    <location>
        <begin position="89"/>
        <end position="171"/>
    </location>
</feature>
<dbReference type="PANTHER" id="PTHR19367:SF18">
    <property type="entry name" value="T CELL RECEPTOR ALPHA VARIABLE 16"/>
    <property type="match status" value="1"/>
</dbReference>